<evidence type="ECO:0000259" key="1">
    <source>
        <dbReference type="Pfam" id="PF06662"/>
    </source>
</evidence>
<dbReference type="KEGG" id="kcm:ABWK59_00130"/>
<protein>
    <submittedName>
        <fullName evidence="2">D-glucuronyl C5-epimerase family protein</fullName>
    </submittedName>
</protein>
<dbReference type="GO" id="GO:0005975">
    <property type="term" value="P:carbohydrate metabolic process"/>
    <property type="evidence" value="ECO:0007669"/>
    <property type="project" value="InterPro"/>
</dbReference>
<dbReference type="InterPro" id="IPR010598">
    <property type="entry name" value="C5-epim_C"/>
</dbReference>
<dbReference type="PROSITE" id="PS51257">
    <property type="entry name" value="PROKAR_LIPOPROTEIN"/>
    <property type="match status" value="1"/>
</dbReference>
<organism evidence="2">
    <name type="scientific">Kitasatospora camelliae</name>
    <dbReference type="NCBI Taxonomy" id="3156397"/>
    <lineage>
        <taxon>Bacteria</taxon>
        <taxon>Bacillati</taxon>
        <taxon>Actinomycetota</taxon>
        <taxon>Actinomycetes</taxon>
        <taxon>Kitasatosporales</taxon>
        <taxon>Streptomycetaceae</taxon>
        <taxon>Kitasatospora</taxon>
    </lineage>
</organism>
<feature type="domain" description="D-glucuronyl C5-epimerase C-terminal" evidence="1">
    <location>
        <begin position="114"/>
        <end position="287"/>
    </location>
</feature>
<name>A0AAU8JP04_9ACTN</name>
<dbReference type="GO" id="GO:0047464">
    <property type="term" value="F:heparosan-N-sulfate-glucuronate 5-epimerase activity"/>
    <property type="evidence" value="ECO:0007669"/>
    <property type="project" value="InterPro"/>
</dbReference>
<accession>A0AAU8JP04</accession>
<dbReference type="InterPro" id="IPR008928">
    <property type="entry name" value="6-hairpin_glycosidase_sf"/>
</dbReference>
<proteinExistence type="predicted"/>
<dbReference type="Pfam" id="PF06662">
    <property type="entry name" value="C5-epim_C"/>
    <property type="match status" value="1"/>
</dbReference>
<dbReference type="SUPFAM" id="SSF48208">
    <property type="entry name" value="Six-hairpin glycosidases"/>
    <property type="match status" value="1"/>
</dbReference>
<dbReference type="InterPro" id="IPR039721">
    <property type="entry name" value="C5-epimerase"/>
</dbReference>
<dbReference type="PANTHER" id="PTHR13174">
    <property type="entry name" value="D-GLUCURONYL C5-EPIMERASE"/>
    <property type="match status" value="1"/>
</dbReference>
<reference evidence="2" key="1">
    <citation type="submission" date="2024-06" db="EMBL/GenBank/DDBJ databases">
        <title>The genome sequences of Kitasatospora sp. strain HUAS MG31.</title>
        <authorList>
            <person name="Mo P."/>
        </authorList>
    </citation>
    <scope>NUCLEOTIDE SEQUENCE</scope>
    <source>
        <strain evidence="2">HUAS MG31</strain>
    </source>
</reference>
<dbReference type="RefSeq" id="WP_354637089.1">
    <property type="nucleotide sequence ID" value="NZ_CP159872.1"/>
</dbReference>
<dbReference type="EMBL" id="CP159872">
    <property type="protein sequence ID" value="XCM77472.1"/>
    <property type="molecule type" value="Genomic_DNA"/>
</dbReference>
<gene>
    <name evidence="2" type="ORF">ABWK59_00130</name>
</gene>
<evidence type="ECO:0000313" key="2">
    <source>
        <dbReference type="EMBL" id="XCM77472.1"/>
    </source>
</evidence>
<dbReference type="PANTHER" id="PTHR13174:SF3">
    <property type="entry name" value="D-GLUCURONYL C5-EPIMERASE"/>
    <property type="match status" value="1"/>
</dbReference>
<sequence>MRGRAAGGSLAGLACKAVRDLRRPSFPVDAAAQPDGMPPGPPGRYPLDLRPMTARSPLDHEGLVVTRTATGDAYRNPVSISLYALGRHTGALAEGRPGADRALVTQAAWLRAAQDGNGGWRYPVPVPRYGVRPGWYSAMAQGLAVSVLLRAHAVTGERSFLDAGEGAAELMLRPVGDGGCADYDRHGRPFPEECPSDPASHILNGAVFALFGLLELGRTRHRPAHQPMADRLREALPDFDLGYWTRYDLRHSAPATLAYHCLHAALLTAAGKVLGDPRWLTVAARWDGYTRSPAGRVRAAAGKGRFVLREYRAGS</sequence>
<dbReference type="AlphaFoldDB" id="A0AAU8JP04"/>
<dbReference type="GO" id="GO:0015012">
    <property type="term" value="P:heparan sulfate proteoglycan biosynthetic process"/>
    <property type="evidence" value="ECO:0007669"/>
    <property type="project" value="InterPro"/>
</dbReference>